<accession>A0A0N0IX33</accession>
<dbReference type="AlphaFoldDB" id="A0A0N0IX33"/>
<evidence type="ECO:0000313" key="3">
    <source>
        <dbReference type="Proteomes" id="UP000037953"/>
    </source>
</evidence>
<comment type="caution">
    <text evidence="2">The sequence shown here is derived from an EMBL/GenBank/DDBJ whole genome shotgun (WGS) entry which is preliminary data.</text>
</comment>
<keyword evidence="1" id="KW-1133">Transmembrane helix</keyword>
<reference evidence="3" key="2">
    <citation type="submission" date="2015-09" db="EMBL/GenBank/DDBJ databases">
        <title>Draft genome sequence of a multidrug-resistant Chryseobacterium indologenes isolate from Malaysia.</title>
        <authorList>
            <person name="Yu C.Y."/>
            <person name="Ang G.Y."/>
            <person name="Chan K.-G."/>
        </authorList>
    </citation>
    <scope>NUCLEOTIDE SEQUENCE [LARGE SCALE GENOMIC DNA]</scope>
    <source>
        <strain evidence="3">CI_885</strain>
    </source>
</reference>
<keyword evidence="1" id="KW-0812">Transmembrane</keyword>
<dbReference type="OrthoDB" id="1260524at2"/>
<feature type="transmembrane region" description="Helical" evidence="1">
    <location>
        <begin position="68"/>
        <end position="86"/>
    </location>
</feature>
<evidence type="ECO:0000256" key="1">
    <source>
        <dbReference type="SAM" id="Phobius"/>
    </source>
</evidence>
<name>A0A0N0IX33_CHRID</name>
<dbReference type="PATRIC" id="fig|253.9.peg.3023"/>
<organism evidence="2 3">
    <name type="scientific">Chryseobacterium indologenes</name>
    <name type="common">Flavobacterium indologenes</name>
    <dbReference type="NCBI Taxonomy" id="253"/>
    <lineage>
        <taxon>Bacteria</taxon>
        <taxon>Pseudomonadati</taxon>
        <taxon>Bacteroidota</taxon>
        <taxon>Flavobacteriia</taxon>
        <taxon>Flavobacteriales</taxon>
        <taxon>Weeksellaceae</taxon>
        <taxon>Chryseobacterium group</taxon>
        <taxon>Chryseobacterium</taxon>
    </lineage>
</organism>
<proteinExistence type="predicted"/>
<dbReference type="EMBL" id="LJOD01000003">
    <property type="protein sequence ID" value="KPE51913.1"/>
    <property type="molecule type" value="Genomic_DNA"/>
</dbReference>
<protein>
    <submittedName>
        <fullName evidence="2">Uncharacterized protein</fullName>
    </submittedName>
</protein>
<feature type="transmembrane region" description="Helical" evidence="1">
    <location>
        <begin position="40"/>
        <end position="61"/>
    </location>
</feature>
<reference evidence="2 3" key="1">
    <citation type="journal article" date="2015" name="Genom Data">
        <title>Draft genome sequence of a multidrug-resistant Chryseobacterium indologenes isolate from Malaysia.</title>
        <authorList>
            <person name="Yu C.Y."/>
            <person name="Ang G.Y."/>
            <person name="Cheng H.J."/>
            <person name="Cheong Y.M."/>
            <person name="Yin W.F."/>
            <person name="Chan K.G."/>
        </authorList>
    </citation>
    <scope>NUCLEOTIDE SEQUENCE [LARGE SCALE GENOMIC DNA]</scope>
    <source>
        <strain evidence="2 3">CI_885</strain>
    </source>
</reference>
<keyword evidence="1" id="KW-0472">Membrane</keyword>
<dbReference type="RefSeq" id="WP_062697582.1">
    <property type="nucleotide sequence ID" value="NZ_LJOD01000003.1"/>
</dbReference>
<sequence>MKNVLLKSILILGIMTFLNAGLVGESVKLIGMPPSSHTLHGFAVFVGGLIISGISFATILIFKRSYGAVWKVAVLFEILYLVMLLWSRVNPLVYFTQRTDDSLIDLLLYVNSIVVFLIIFLFDFVFSKITSAKNKN</sequence>
<gene>
    <name evidence="2" type="ORF">AOB46_06725</name>
</gene>
<dbReference type="Proteomes" id="UP000037953">
    <property type="component" value="Unassembled WGS sequence"/>
</dbReference>
<feature type="transmembrane region" description="Helical" evidence="1">
    <location>
        <begin position="106"/>
        <end position="126"/>
    </location>
</feature>
<evidence type="ECO:0000313" key="2">
    <source>
        <dbReference type="EMBL" id="KPE51913.1"/>
    </source>
</evidence>